<dbReference type="EMBL" id="BPVZ01000126">
    <property type="protein sequence ID" value="GKV38011.1"/>
    <property type="molecule type" value="Genomic_DNA"/>
</dbReference>
<reference evidence="1 2" key="1">
    <citation type="journal article" date="2021" name="Commun. Biol.">
        <title>The genome of Shorea leprosula (Dipterocarpaceae) highlights the ecological relevance of drought in aseasonal tropical rainforests.</title>
        <authorList>
            <person name="Ng K.K.S."/>
            <person name="Kobayashi M.J."/>
            <person name="Fawcett J.A."/>
            <person name="Hatakeyama M."/>
            <person name="Paape T."/>
            <person name="Ng C.H."/>
            <person name="Ang C.C."/>
            <person name="Tnah L.H."/>
            <person name="Lee C.T."/>
            <person name="Nishiyama T."/>
            <person name="Sese J."/>
            <person name="O'Brien M.J."/>
            <person name="Copetti D."/>
            <person name="Mohd Noor M.I."/>
            <person name="Ong R.C."/>
            <person name="Putra M."/>
            <person name="Sireger I.Z."/>
            <person name="Indrioko S."/>
            <person name="Kosugi Y."/>
            <person name="Izuno A."/>
            <person name="Isagi Y."/>
            <person name="Lee S.L."/>
            <person name="Shimizu K.K."/>
        </authorList>
    </citation>
    <scope>NUCLEOTIDE SEQUENCE [LARGE SCALE GENOMIC DNA]</scope>
    <source>
        <strain evidence="1">214</strain>
    </source>
</reference>
<organism evidence="1 2">
    <name type="scientific">Rubroshorea leprosula</name>
    <dbReference type="NCBI Taxonomy" id="152421"/>
    <lineage>
        <taxon>Eukaryota</taxon>
        <taxon>Viridiplantae</taxon>
        <taxon>Streptophyta</taxon>
        <taxon>Embryophyta</taxon>
        <taxon>Tracheophyta</taxon>
        <taxon>Spermatophyta</taxon>
        <taxon>Magnoliopsida</taxon>
        <taxon>eudicotyledons</taxon>
        <taxon>Gunneridae</taxon>
        <taxon>Pentapetalae</taxon>
        <taxon>rosids</taxon>
        <taxon>malvids</taxon>
        <taxon>Malvales</taxon>
        <taxon>Dipterocarpaceae</taxon>
        <taxon>Rubroshorea</taxon>
    </lineage>
</organism>
<sequence length="89" mass="9994">MSNECVKVLSMFTASHHDGKLKLSVLFNDTDSKFILNQIKILDVTCMVYPGRLSMLLTCCPPSYFLQKNTTSTPNDKNFISQCPPITSM</sequence>
<keyword evidence="2" id="KW-1185">Reference proteome</keyword>
<dbReference type="Proteomes" id="UP001054252">
    <property type="component" value="Unassembled WGS sequence"/>
</dbReference>
<dbReference type="AlphaFoldDB" id="A0AAV5LKQ8"/>
<evidence type="ECO:0000313" key="2">
    <source>
        <dbReference type="Proteomes" id="UP001054252"/>
    </source>
</evidence>
<gene>
    <name evidence="1" type="ORF">SLEP1_g45969</name>
</gene>
<evidence type="ECO:0000313" key="1">
    <source>
        <dbReference type="EMBL" id="GKV38011.1"/>
    </source>
</evidence>
<name>A0AAV5LKQ8_9ROSI</name>
<comment type="caution">
    <text evidence="1">The sequence shown here is derived from an EMBL/GenBank/DDBJ whole genome shotgun (WGS) entry which is preliminary data.</text>
</comment>
<proteinExistence type="predicted"/>
<accession>A0AAV5LKQ8</accession>
<protein>
    <submittedName>
        <fullName evidence="1">Uncharacterized protein</fullName>
    </submittedName>
</protein>